<evidence type="ECO:0000256" key="1">
    <source>
        <dbReference type="SAM" id="MobiDB-lite"/>
    </source>
</evidence>
<reference evidence="3 4" key="1">
    <citation type="submission" date="2009-08" db="EMBL/GenBank/DDBJ databases">
        <title>The draft genome of Rhodobacter sp. SW2.</title>
        <authorList>
            <consortium name="US DOE Joint Genome Institute (JGI-PGF)"/>
            <person name="Lucas S."/>
            <person name="Copeland A."/>
            <person name="Lapidus A."/>
            <person name="Glavina del Rio T."/>
            <person name="Tice H."/>
            <person name="Bruce D."/>
            <person name="Goodwin L."/>
            <person name="Pitluck S."/>
            <person name="Larimer F."/>
            <person name="Land M.L."/>
            <person name="Hauser L."/>
            <person name="Emerson D."/>
        </authorList>
    </citation>
    <scope>NUCLEOTIDE SEQUENCE [LARGE SCALE GENOMIC DNA]</scope>
    <source>
        <strain evidence="3 4">SW2</strain>
    </source>
</reference>
<name>C8S1I9_9RHOB</name>
<dbReference type="STRING" id="371731.Rsw2DRAFT_1917"/>
<feature type="chain" id="PRO_5002991798" description="EF-hand domain-containing protein" evidence="2">
    <location>
        <begin position="22"/>
        <end position="584"/>
    </location>
</feature>
<keyword evidence="2" id="KW-0732">Signal</keyword>
<dbReference type="InterPro" id="IPR018247">
    <property type="entry name" value="EF_Hand_1_Ca_BS"/>
</dbReference>
<dbReference type="OrthoDB" id="8360028at2"/>
<evidence type="ECO:0000313" key="3">
    <source>
        <dbReference type="EMBL" id="EEW25162.1"/>
    </source>
</evidence>
<dbReference type="PROSITE" id="PS00018">
    <property type="entry name" value="EF_HAND_1"/>
    <property type="match status" value="1"/>
</dbReference>
<sequence length="584" mass="61358">MARHLAMAAALTLAVAGAAQAEGVLPAPPQPTAAQPEVIRGAELLRDRTISHIVSRADTLKALQAEWAQLFYAGERDGAPGLGPKDSELADAMDLAAHRAQEMSRVLAYDLNGDFTIAVDELRPFAVQQANRPLRAGNAELEPSEPQKQQIIAAFIAEQMVRDADGNGQLDPAELGTPPDPALQGSSRNRGVFGFLPLLDADGDGVLTLPEHMAGLAKGITGLDANGDGLLSDAERTAFLQHLLARNQPAARARPVDPGVLLLDSLRPACALRPVPDGADVVVIAGYEGAALSTLRIGPEGTLTQVADVVVPEGQGKLMLITSLDPSIILRFSGAVDRINGLLSLDGMVATIGLQRRQLKVAGNAPAACARNFLNKAEAGKPSNEDFLTAAIGKPPLAIITGTTFGTLDLGRGTIAPLAPLPGARTLPTTGPSAPIWAEMLRLNPGGLIDIAATDVVSLSETTPYPVLPQEAGLAQLVEAGALIPQPRPEVEDMVMEELGGRVTIQGKEFFPGRGDDRIDRNGLSYTEEAPLKWIGRKPIEYVVRREITLPDAMEGSHAAIFLLPDGVPMPKGNPGHSKIRPAG</sequence>
<dbReference type="Proteomes" id="UP000010121">
    <property type="component" value="Unassembled WGS sequence"/>
</dbReference>
<feature type="region of interest" description="Disordered" evidence="1">
    <location>
        <begin position="165"/>
        <end position="186"/>
    </location>
</feature>
<dbReference type="RefSeq" id="WP_008030399.1">
    <property type="nucleotide sequence ID" value="NZ_ACYY01000011.1"/>
</dbReference>
<protein>
    <recommendedName>
        <fullName evidence="5">EF-hand domain-containing protein</fullName>
    </recommendedName>
</protein>
<organism evidence="3 4">
    <name type="scientific">Rhodobacter ferrooxidans</name>
    <dbReference type="NCBI Taxonomy" id="371731"/>
    <lineage>
        <taxon>Bacteria</taxon>
        <taxon>Pseudomonadati</taxon>
        <taxon>Pseudomonadota</taxon>
        <taxon>Alphaproteobacteria</taxon>
        <taxon>Rhodobacterales</taxon>
        <taxon>Rhodobacter group</taxon>
        <taxon>Rhodobacter</taxon>
    </lineage>
</organism>
<comment type="caution">
    <text evidence="3">The sequence shown here is derived from an EMBL/GenBank/DDBJ whole genome shotgun (WGS) entry which is preliminary data.</text>
</comment>
<gene>
    <name evidence="3" type="ORF">Rsw2DRAFT_1917</name>
</gene>
<dbReference type="Gene3D" id="1.10.238.10">
    <property type="entry name" value="EF-hand"/>
    <property type="match status" value="1"/>
</dbReference>
<evidence type="ECO:0000313" key="4">
    <source>
        <dbReference type="Proteomes" id="UP000010121"/>
    </source>
</evidence>
<evidence type="ECO:0000256" key="2">
    <source>
        <dbReference type="SAM" id="SignalP"/>
    </source>
</evidence>
<evidence type="ECO:0008006" key="5">
    <source>
        <dbReference type="Google" id="ProtNLM"/>
    </source>
</evidence>
<dbReference type="AlphaFoldDB" id="C8S1I9"/>
<dbReference type="InterPro" id="IPR011992">
    <property type="entry name" value="EF-hand-dom_pair"/>
</dbReference>
<keyword evidence="4" id="KW-1185">Reference proteome</keyword>
<dbReference type="EMBL" id="ACYY01000011">
    <property type="protein sequence ID" value="EEW25162.1"/>
    <property type="molecule type" value="Genomic_DNA"/>
</dbReference>
<dbReference type="SUPFAM" id="SSF47473">
    <property type="entry name" value="EF-hand"/>
    <property type="match status" value="1"/>
</dbReference>
<proteinExistence type="predicted"/>
<accession>C8S1I9</accession>
<feature type="signal peptide" evidence="2">
    <location>
        <begin position="1"/>
        <end position="21"/>
    </location>
</feature>